<sequence length="360" mass="40700">MKKILAFLIGMLCTMGAVRAQVNISFEPALHGQTLEGLTMAQVVNAGPRELMGSFRILVKDGMGRTVVNVYLQDFPLRQGANRLQRNMLSNSTIRFGESTAVPMLSQTGRFPEGEFEYCFQYLEKGFKPDPEIHENCYHQTILPATPLLLIDPYNGDEICNTRPSFSWQPPVPVTPDTRYRIVVAPIADKQDAATALAQNKPLINIADLRQQFITYPPQVPDLVQGQSYAWQVFVHSRDLVITRSEIWRFTVKCDTAVQEKDSYREAKPVLEGSYYLAKQVLHFSFNNPYKGGKLDYSIIDLSDPLTPIKKLPKVHMQTGVNLIDLRLESNSSFINGHHYLLKINNVGSTELVLKFNYAD</sequence>
<dbReference type="AlphaFoldDB" id="A0A365XU48"/>
<proteinExistence type="predicted"/>
<organism evidence="2 3">
    <name type="scientific">Chitinophaga flava</name>
    <dbReference type="NCBI Taxonomy" id="2259036"/>
    <lineage>
        <taxon>Bacteria</taxon>
        <taxon>Pseudomonadati</taxon>
        <taxon>Bacteroidota</taxon>
        <taxon>Chitinophagia</taxon>
        <taxon>Chitinophagales</taxon>
        <taxon>Chitinophagaceae</taxon>
        <taxon>Chitinophaga</taxon>
    </lineage>
</organism>
<keyword evidence="1" id="KW-0732">Signal</keyword>
<reference evidence="2 3" key="1">
    <citation type="submission" date="2018-05" db="EMBL/GenBank/DDBJ databases">
        <title>Chitinophaga sp. K3CV102501T nov., isolated from isolated from a monsoon evergreen broad-leaved forest soil.</title>
        <authorList>
            <person name="Lv Y."/>
        </authorList>
    </citation>
    <scope>NUCLEOTIDE SEQUENCE [LARGE SCALE GENOMIC DNA]</scope>
    <source>
        <strain evidence="2 3">GDMCC 1.1325</strain>
    </source>
</reference>
<accession>A0A365XU48</accession>
<evidence type="ECO:0000313" key="3">
    <source>
        <dbReference type="Proteomes" id="UP000253410"/>
    </source>
</evidence>
<dbReference type="Proteomes" id="UP000253410">
    <property type="component" value="Unassembled WGS sequence"/>
</dbReference>
<evidence type="ECO:0000256" key="1">
    <source>
        <dbReference type="SAM" id="SignalP"/>
    </source>
</evidence>
<comment type="caution">
    <text evidence="2">The sequence shown here is derived from an EMBL/GenBank/DDBJ whole genome shotgun (WGS) entry which is preliminary data.</text>
</comment>
<protein>
    <recommendedName>
        <fullName evidence="4">DUF928 domain-containing protein</fullName>
    </recommendedName>
</protein>
<evidence type="ECO:0000313" key="2">
    <source>
        <dbReference type="EMBL" id="RBL89105.1"/>
    </source>
</evidence>
<feature type="signal peptide" evidence="1">
    <location>
        <begin position="1"/>
        <end position="20"/>
    </location>
</feature>
<gene>
    <name evidence="2" type="ORF">DF182_21455</name>
</gene>
<dbReference type="InterPro" id="IPR013783">
    <property type="entry name" value="Ig-like_fold"/>
</dbReference>
<dbReference type="RefSeq" id="WP_113617850.1">
    <property type="nucleotide sequence ID" value="NZ_QFFJ01000002.1"/>
</dbReference>
<feature type="chain" id="PRO_5016900865" description="DUF928 domain-containing protein" evidence="1">
    <location>
        <begin position="21"/>
        <end position="360"/>
    </location>
</feature>
<dbReference type="OrthoDB" id="9809727at2"/>
<keyword evidence="3" id="KW-1185">Reference proteome</keyword>
<dbReference type="Gene3D" id="2.60.40.10">
    <property type="entry name" value="Immunoglobulins"/>
    <property type="match status" value="1"/>
</dbReference>
<dbReference type="EMBL" id="QFFJ01000002">
    <property type="protein sequence ID" value="RBL89105.1"/>
    <property type="molecule type" value="Genomic_DNA"/>
</dbReference>
<name>A0A365XU48_9BACT</name>
<evidence type="ECO:0008006" key="4">
    <source>
        <dbReference type="Google" id="ProtNLM"/>
    </source>
</evidence>